<evidence type="ECO:0000256" key="4">
    <source>
        <dbReference type="ARBA" id="ARBA00022691"/>
    </source>
</evidence>
<dbReference type="InterPro" id="IPR002052">
    <property type="entry name" value="DNA_methylase_N6_adenine_CS"/>
</dbReference>
<dbReference type="InterPro" id="IPR004556">
    <property type="entry name" value="HemK-like"/>
</dbReference>
<dbReference type="Gene3D" id="3.40.50.150">
    <property type="entry name" value="Vaccinia Virus protein VP39"/>
    <property type="match status" value="1"/>
</dbReference>
<keyword evidence="2 8" id="KW-0489">Methyltransferase</keyword>
<dbReference type="Pfam" id="PF17827">
    <property type="entry name" value="PrmC_N"/>
    <property type="match status" value="1"/>
</dbReference>
<dbReference type="Gene3D" id="1.10.8.10">
    <property type="entry name" value="DNA helicase RuvA subunit, C-terminal domain"/>
    <property type="match status" value="1"/>
</dbReference>
<dbReference type="GO" id="GO:0003676">
    <property type="term" value="F:nucleic acid binding"/>
    <property type="evidence" value="ECO:0007669"/>
    <property type="project" value="InterPro"/>
</dbReference>
<evidence type="ECO:0000256" key="5">
    <source>
        <dbReference type="ARBA" id="ARBA00048391"/>
    </source>
</evidence>
<evidence type="ECO:0000259" key="7">
    <source>
        <dbReference type="Pfam" id="PF17827"/>
    </source>
</evidence>
<protein>
    <recommendedName>
        <fullName evidence="1">peptide chain release factor N(5)-glutamine methyltransferase</fullName>
        <ecNumber evidence="1">2.1.1.297</ecNumber>
    </recommendedName>
</protein>
<organism evidence="8">
    <name type="scientific">hydrothermal vent metagenome</name>
    <dbReference type="NCBI Taxonomy" id="652676"/>
    <lineage>
        <taxon>unclassified sequences</taxon>
        <taxon>metagenomes</taxon>
        <taxon>ecological metagenomes</taxon>
    </lineage>
</organism>
<dbReference type="PANTHER" id="PTHR18895">
    <property type="entry name" value="HEMK METHYLTRANSFERASE"/>
    <property type="match status" value="1"/>
</dbReference>
<evidence type="ECO:0000313" key="8">
    <source>
        <dbReference type="EMBL" id="VAW37582.1"/>
    </source>
</evidence>
<dbReference type="AlphaFoldDB" id="A0A3B0VF68"/>
<dbReference type="InterPro" id="IPR007848">
    <property type="entry name" value="Small_mtfrase_dom"/>
</dbReference>
<dbReference type="PANTHER" id="PTHR18895:SF74">
    <property type="entry name" value="MTRF1L RELEASE FACTOR GLUTAMINE METHYLTRANSFERASE"/>
    <property type="match status" value="1"/>
</dbReference>
<dbReference type="SUPFAM" id="SSF53335">
    <property type="entry name" value="S-adenosyl-L-methionine-dependent methyltransferases"/>
    <property type="match status" value="1"/>
</dbReference>
<sequence>MDTGKNKKGGLGRDGLRVIMPVQRNLGEALSWVCEALLRVGVGEARRESELMVSHLVGVTVGGLFTMRAEPVSEEQFAQLRGWVERRGHREPLYYILGECEFWSLPFKVAPAVLIPRPETELLVEDALAFLKAGEAESPIVLDLCTGSGCVAVSIAKDFPTARVYGSDISESAVVLARENAAFNDQERVEFFTGDLFEAVADLSLKGRFDLIVSNPPYIPEGDIGGLQKEVAGHEPRAALDGGTDGLVIVSRIVRDAPLFLKPGGRLILEVGFDQGRVVAGILGGSGFFTAVKVRKDYSGIERIVSAKKI</sequence>
<proteinExistence type="inferred from homology"/>
<dbReference type="InterPro" id="IPR029063">
    <property type="entry name" value="SAM-dependent_MTases_sf"/>
</dbReference>
<keyword evidence="3 8" id="KW-0808">Transferase</keyword>
<feature type="domain" description="Methyltransferase small" evidence="6">
    <location>
        <begin position="137"/>
        <end position="218"/>
    </location>
</feature>
<dbReference type="InterPro" id="IPR019874">
    <property type="entry name" value="RF_methyltr_PrmC"/>
</dbReference>
<dbReference type="InterPro" id="IPR050320">
    <property type="entry name" value="N5-glutamine_MTase"/>
</dbReference>
<dbReference type="InterPro" id="IPR040758">
    <property type="entry name" value="PrmC_N"/>
</dbReference>
<name>A0A3B0VF68_9ZZZZ</name>
<feature type="domain" description="Release factor glutamine methyltransferase N-terminal" evidence="7">
    <location>
        <begin position="28"/>
        <end position="98"/>
    </location>
</feature>
<evidence type="ECO:0000256" key="1">
    <source>
        <dbReference type="ARBA" id="ARBA00012771"/>
    </source>
</evidence>
<evidence type="ECO:0000256" key="3">
    <source>
        <dbReference type="ARBA" id="ARBA00022679"/>
    </source>
</evidence>
<evidence type="ECO:0000256" key="2">
    <source>
        <dbReference type="ARBA" id="ARBA00022603"/>
    </source>
</evidence>
<dbReference type="EMBL" id="UOEZ01000056">
    <property type="protein sequence ID" value="VAW37582.1"/>
    <property type="molecule type" value="Genomic_DNA"/>
</dbReference>
<dbReference type="HAMAP" id="MF_02126">
    <property type="entry name" value="RF_methyltr_PrmC"/>
    <property type="match status" value="1"/>
</dbReference>
<comment type="catalytic activity">
    <reaction evidence="5">
        <text>L-glutaminyl-[peptide chain release factor] + S-adenosyl-L-methionine = N(5)-methyl-L-glutaminyl-[peptide chain release factor] + S-adenosyl-L-homocysteine + H(+)</text>
        <dbReference type="Rhea" id="RHEA:42896"/>
        <dbReference type="Rhea" id="RHEA-COMP:10271"/>
        <dbReference type="Rhea" id="RHEA-COMP:10272"/>
        <dbReference type="ChEBI" id="CHEBI:15378"/>
        <dbReference type="ChEBI" id="CHEBI:30011"/>
        <dbReference type="ChEBI" id="CHEBI:57856"/>
        <dbReference type="ChEBI" id="CHEBI:59789"/>
        <dbReference type="ChEBI" id="CHEBI:61891"/>
        <dbReference type="EC" id="2.1.1.297"/>
    </reaction>
</comment>
<reference evidence="8" key="1">
    <citation type="submission" date="2018-06" db="EMBL/GenBank/DDBJ databases">
        <authorList>
            <person name="Zhirakovskaya E."/>
        </authorList>
    </citation>
    <scope>NUCLEOTIDE SEQUENCE</scope>
</reference>
<accession>A0A3B0VF68</accession>
<dbReference type="PROSITE" id="PS00092">
    <property type="entry name" value="N6_MTASE"/>
    <property type="match status" value="1"/>
</dbReference>
<dbReference type="NCBIfam" id="TIGR00536">
    <property type="entry name" value="hemK_fam"/>
    <property type="match status" value="1"/>
</dbReference>
<dbReference type="Pfam" id="PF05175">
    <property type="entry name" value="MTS"/>
    <property type="match status" value="1"/>
</dbReference>
<dbReference type="GO" id="GO:0102559">
    <property type="term" value="F:peptide chain release factor N(5)-glutamine methyltransferase activity"/>
    <property type="evidence" value="ECO:0007669"/>
    <property type="project" value="UniProtKB-EC"/>
</dbReference>
<dbReference type="EC" id="2.1.1.297" evidence="1"/>
<keyword evidence="4" id="KW-0949">S-adenosyl-L-methionine</keyword>
<evidence type="ECO:0000259" key="6">
    <source>
        <dbReference type="Pfam" id="PF05175"/>
    </source>
</evidence>
<dbReference type="GO" id="GO:0032259">
    <property type="term" value="P:methylation"/>
    <property type="evidence" value="ECO:0007669"/>
    <property type="project" value="UniProtKB-KW"/>
</dbReference>
<dbReference type="NCBIfam" id="TIGR03534">
    <property type="entry name" value="RF_mod_PrmC"/>
    <property type="match status" value="1"/>
</dbReference>
<dbReference type="CDD" id="cd02440">
    <property type="entry name" value="AdoMet_MTases"/>
    <property type="match status" value="1"/>
</dbReference>
<gene>
    <name evidence="8" type="ORF">MNBD_DELTA02-690</name>
</gene>